<dbReference type="GO" id="GO:0006270">
    <property type="term" value="P:DNA replication initiation"/>
    <property type="evidence" value="ECO:0007669"/>
    <property type="project" value="InterPro"/>
</dbReference>
<dbReference type="Pfam" id="PF21205">
    <property type="entry name" value="Rep3_C"/>
    <property type="match status" value="1"/>
</dbReference>
<feature type="domain" description="Initiator Rep protein WH1" evidence="2">
    <location>
        <begin position="34"/>
        <end position="182"/>
    </location>
</feature>
<evidence type="ECO:0000313" key="3">
    <source>
        <dbReference type="EMBL" id="ODJ88468.1"/>
    </source>
</evidence>
<evidence type="ECO:0000256" key="1">
    <source>
        <dbReference type="ARBA" id="ARBA00038283"/>
    </source>
</evidence>
<evidence type="ECO:0000259" key="2">
    <source>
        <dbReference type="Pfam" id="PF01051"/>
    </source>
</evidence>
<dbReference type="RefSeq" id="WP_069122869.1">
    <property type="nucleotide sequence ID" value="NZ_MARB01000006.1"/>
</dbReference>
<accession>A0A7Z1AGE6</accession>
<keyword evidence="4" id="KW-1185">Reference proteome</keyword>
<organism evidence="3 4">
    <name type="scientific">Candidatus Thiodiazotropha endolucinida</name>
    <dbReference type="NCBI Taxonomy" id="1655433"/>
    <lineage>
        <taxon>Bacteria</taxon>
        <taxon>Pseudomonadati</taxon>
        <taxon>Pseudomonadota</taxon>
        <taxon>Gammaproteobacteria</taxon>
        <taxon>Chromatiales</taxon>
        <taxon>Sedimenticolaceae</taxon>
        <taxon>Candidatus Thiodiazotropha</taxon>
    </lineage>
</organism>
<proteinExistence type="inferred from homology"/>
<name>A0A7Z1AGE6_9GAMM</name>
<evidence type="ECO:0000313" key="4">
    <source>
        <dbReference type="Proteomes" id="UP000094769"/>
    </source>
</evidence>
<dbReference type="EMBL" id="MARB01000006">
    <property type="protein sequence ID" value="ODJ88468.1"/>
    <property type="molecule type" value="Genomic_DNA"/>
</dbReference>
<sequence length="267" mass="30743">MKRFDECLALHLQLNAEGQWEVVYREPGERGPHKVCKSNMLIEAHYKLTFVELRVVLLGVAQLNPREPVPDEIEITAEEYANTYQVTDDRAYQSFTEAAGRLPKRKLEVFDKAGTGKRISWLKPNTTDAELYPKGSGAFNLCFSDEVKAYLAGLSRCFTVYELEKIAPLNSYYSMRLYEQLCQWRSTGKLVVTLEDFRGRLGLEDKYSEFFNLKQRAIDVAVKELCEKSGLRISWEVKRRNNKVVGLTFNFEEKSLKGSKLARFPNS</sequence>
<protein>
    <submittedName>
        <fullName evidence="3">Replication initiation protein</fullName>
    </submittedName>
</protein>
<reference evidence="3 4" key="1">
    <citation type="submission" date="2016-06" db="EMBL/GenBank/DDBJ databases">
        <title>Genome sequence of endosymbiont of Candidatus Endolucinida thiodiazotropha.</title>
        <authorList>
            <person name="Poehlein A."/>
            <person name="Koenig S."/>
            <person name="Heiden S.E."/>
            <person name="Thuermer A."/>
            <person name="Voget S."/>
            <person name="Daniel R."/>
            <person name="Markert S."/>
            <person name="Gros O."/>
            <person name="Schweder T."/>
        </authorList>
    </citation>
    <scope>NUCLEOTIDE SEQUENCE [LARGE SCALE GENOMIC DNA]</scope>
    <source>
        <strain evidence="3 4">COS</strain>
    </source>
</reference>
<dbReference type="GO" id="GO:0003887">
    <property type="term" value="F:DNA-directed DNA polymerase activity"/>
    <property type="evidence" value="ECO:0007669"/>
    <property type="project" value="InterPro"/>
</dbReference>
<dbReference type="OrthoDB" id="9122127at2"/>
<dbReference type="AlphaFoldDB" id="A0A7Z1AGE6"/>
<dbReference type="Proteomes" id="UP000094769">
    <property type="component" value="Unassembled WGS sequence"/>
</dbReference>
<dbReference type="SUPFAM" id="SSF46785">
    <property type="entry name" value="Winged helix' DNA-binding domain"/>
    <property type="match status" value="2"/>
</dbReference>
<dbReference type="InterPro" id="IPR036390">
    <property type="entry name" value="WH_DNA-bd_sf"/>
</dbReference>
<comment type="caution">
    <text evidence="3">The sequence shown here is derived from an EMBL/GenBank/DDBJ whole genome shotgun (WGS) entry which is preliminary data.</text>
</comment>
<dbReference type="InterPro" id="IPR036388">
    <property type="entry name" value="WH-like_DNA-bd_sf"/>
</dbReference>
<gene>
    <name evidence="3" type="primary">repE</name>
    <name evidence="3" type="ORF">CODIS_14780</name>
</gene>
<dbReference type="InterPro" id="IPR000525">
    <property type="entry name" value="Initiator_Rep_WH1"/>
</dbReference>
<comment type="similarity">
    <text evidence="1">Belongs to the initiator RepB protein family.</text>
</comment>
<dbReference type="Gene3D" id="1.10.10.10">
    <property type="entry name" value="Winged helix-like DNA-binding domain superfamily/Winged helix DNA-binding domain"/>
    <property type="match status" value="2"/>
</dbReference>
<dbReference type="Pfam" id="PF01051">
    <property type="entry name" value="Rep3_N"/>
    <property type="match status" value="1"/>
</dbReference>